<proteinExistence type="predicted"/>
<dbReference type="Proteomes" id="UP000064844">
    <property type="component" value="Chromosome"/>
</dbReference>
<dbReference type="EMBL" id="CP011307">
    <property type="protein sequence ID" value="ALP93366.1"/>
    <property type="molecule type" value="Genomic_DNA"/>
</dbReference>
<evidence type="ECO:0000313" key="2">
    <source>
        <dbReference type="Proteomes" id="UP000064844"/>
    </source>
</evidence>
<protein>
    <submittedName>
        <fullName evidence="1">Uncharacterized protein</fullName>
    </submittedName>
</protein>
<sequence length="98" mass="10771">MSLQLVSSISIIGGLRRKCQCLPAEPFQIHRRPAPSSGPASNVLFSQHEHAHIRKDAVLSLRPAAYAFRPPISLWGLTFPPTKYIIVRTGGGFGRHIS</sequence>
<reference evidence="1 2" key="1">
    <citation type="journal article" date="2015" name="Nat. Commun.">
        <title>Production of butyrate from lysine and the Amadori product fructoselysine by a human gut commensal.</title>
        <authorList>
            <person name="Bui T.P."/>
            <person name="Ritari J."/>
            <person name="Boeren S."/>
            <person name="de Waard P."/>
            <person name="Plugge C.M."/>
            <person name="de Vos W.M."/>
        </authorList>
    </citation>
    <scope>NUCLEOTIDE SEQUENCE [LARGE SCALE GENOMIC DNA]</scope>
    <source>
        <strain evidence="1 2">AF211</strain>
    </source>
</reference>
<organism evidence="1 2">
    <name type="scientific">Intestinimonas butyriciproducens</name>
    <dbReference type="NCBI Taxonomy" id="1297617"/>
    <lineage>
        <taxon>Bacteria</taxon>
        <taxon>Bacillati</taxon>
        <taxon>Bacillota</taxon>
        <taxon>Clostridia</taxon>
        <taxon>Eubacteriales</taxon>
        <taxon>Intestinimonas</taxon>
    </lineage>
</organism>
<accession>A0A0S2W1Z1</accession>
<reference evidence="2" key="2">
    <citation type="submission" date="2015-04" db="EMBL/GenBank/DDBJ databases">
        <title>A butyrogenic pathway from the amino acid lysine in a human gut commensal.</title>
        <authorList>
            <person name="de Vos W.M."/>
            <person name="Bui N.T.P."/>
            <person name="Plugge C.M."/>
            <person name="Ritari J."/>
        </authorList>
    </citation>
    <scope>NUCLEOTIDE SEQUENCE [LARGE SCALE GENOMIC DNA]</scope>
    <source>
        <strain evidence="2">AF211</strain>
    </source>
</reference>
<dbReference type="KEGG" id="ibu:IB211_00973c"/>
<dbReference type="STRING" id="1297617.IB211_00973c"/>
<gene>
    <name evidence="1" type="ORF">IB211_00973c</name>
</gene>
<keyword evidence="2" id="KW-1185">Reference proteome</keyword>
<evidence type="ECO:0000313" key="1">
    <source>
        <dbReference type="EMBL" id="ALP93366.1"/>
    </source>
</evidence>
<dbReference type="AlphaFoldDB" id="A0A0S2W1Z1"/>
<name>A0A0S2W1Z1_9FIRM</name>